<name>A0A8S1V1T7_PAROT</name>
<protein>
    <recommendedName>
        <fullName evidence="3">HECT domain-containing protein</fullName>
    </recommendedName>
</protein>
<proteinExistence type="predicted"/>
<keyword evidence="2" id="KW-0833">Ubl conjugation pathway</keyword>
<dbReference type="Proteomes" id="UP000683925">
    <property type="component" value="Unassembled WGS sequence"/>
</dbReference>
<dbReference type="FunFam" id="3.30.2410.10:FF:000009">
    <property type="entry name" value="Probable E3 ubiquitin-protein ligase HECTD2"/>
    <property type="match status" value="1"/>
</dbReference>
<dbReference type="Pfam" id="PF00632">
    <property type="entry name" value="HECT"/>
    <property type="match status" value="1"/>
</dbReference>
<comment type="caution">
    <text evidence="4">The sequence shown here is derived from an EMBL/GenBank/DDBJ whole genome shotgun (WGS) entry which is preliminary data.</text>
</comment>
<keyword evidence="1" id="KW-0808">Transferase</keyword>
<feature type="domain" description="HECT" evidence="3">
    <location>
        <begin position="183"/>
        <end position="521"/>
    </location>
</feature>
<dbReference type="GO" id="GO:0061630">
    <property type="term" value="F:ubiquitin protein ligase activity"/>
    <property type="evidence" value="ECO:0007669"/>
    <property type="project" value="TreeGrafter"/>
</dbReference>
<dbReference type="OrthoDB" id="8068875at2759"/>
<sequence length="521" mass="61361">MGNCLKRNQTQLQQNQQCPKCLMVFLAQSSALQYQQHVTNCRVRQIQNPPAQLRNVQVGDVVIEPNHPLNPNPNPNPNPRTTPHYIQEDFQNRKQKYYWCKELLPGSKIKYKWNKKLSPPMPAANVSEMLALPWVQIKNSEFPIKQTWFRLQLEKKRIPWQQGAETLSVNKESFLMTTLNMYKEINWHKEVKVHIDGDKVLDAGGLLREWANLIMKEIIHPESGMFQIADCDDVSYKINCEADTDEHIIDCFKLLGIVVGKCIFERIPLNIYFDRSIIKHIIGQPIFLEDIYYYDRQLYQSWDFLVNNKFEADDLSEYFVVYRQSKRDYYELKLGGQNIQLDMDNCQEYVNLCIEYYTYLSVKPFLTAFLSTLYSIIPKQLLSLLEPLELEMILYGTPFIDINDWRDNTDYKGAYYRTHQTIQWFWEILEQLDQFNLAKFLQFCTGSTRTPVEGFRKLESNRGNCSKFCVESVPFTKASPYPKAHTCFNRLELPMYETREDIEQHLKAVIQADLDGQFGME</sequence>
<evidence type="ECO:0000313" key="4">
    <source>
        <dbReference type="EMBL" id="CAD8169872.1"/>
    </source>
</evidence>
<dbReference type="InterPro" id="IPR050409">
    <property type="entry name" value="E3_ubiq-protein_ligase"/>
</dbReference>
<evidence type="ECO:0000259" key="3">
    <source>
        <dbReference type="PROSITE" id="PS50237"/>
    </source>
</evidence>
<evidence type="ECO:0000313" key="5">
    <source>
        <dbReference type="Proteomes" id="UP000683925"/>
    </source>
</evidence>
<accession>A0A8S1V1T7</accession>
<dbReference type="FunFam" id="3.30.2160.10:FF:000024">
    <property type="entry name" value="Uncharacterized protein"/>
    <property type="match status" value="1"/>
</dbReference>
<gene>
    <name evidence="4" type="ORF">POCTA_138.1.T0540181</name>
</gene>
<dbReference type="EMBL" id="CAJJDP010000054">
    <property type="protein sequence ID" value="CAD8169872.1"/>
    <property type="molecule type" value="Genomic_DNA"/>
</dbReference>
<dbReference type="AlphaFoldDB" id="A0A8S1V1T7"/>
<reference evidence="4" key="1">
    <citation type="submission" date="2021-01" db="EMBL/GenBank/DDBJ databases">
        <authorList>
            <consortium name="Genoscope - CEA"/>
            <person name="William W."/>
        </authorList>
    </citation>
    <scope>NUCLEOTIDE SEQUENCE</scope>
</reference>
<dbReference type="SMART" id="SM00119">
    <property type="entry name" value="HECTc"/>
    <property type="match status" value="1"/>
</dbReference>
<keyword evidence="5" id="KW-1185">Reference proteome</keyword>
<dbReference type="GO" id="GO:0005737">
    <property type="term" value="C:cytoplasm"/>
    <property type="evidence" value="ECO:0007669"/>
    <property type="project" value="TreeGrafter"/>
</dbReference>
<dbReference type="InterPro" id="IPR000569">
    <property type="entry name" value="HECT_dom"/>
</dbReference>
<organism evidence="4 5">
    <name type="scientific">Paramecium octaurelia</name>
    <dbReference type="NCBI Taxonomy" id="43137"/>
    <lineage>
        <taxon>Eukaryota</taxon>
        <taxon>Sar</taxon>
        <taxon>Alveolata</taxon>
        <taxon>Ciliophora</taxon>
        <taxon>Intramacronucleata</taxon>
        <taxon>Oligohymenophorea</taxon>
        <taxon>Peniculida</taxon>
        <taxon>Parameciidae</taxon>
        <taxon>Paramecium</taxon>
    </lineage>
</organism>
<dbReference type="GO" id="GO:0006511">
    <property type="term" value="P:ubiquitin-dependent protein catabolic process"/>
    <property type="evidence" value="ECO:0007669"/>
    <property type="project" value="TreeGrafter"/>
</dbReference>
<dbReference type="GO" id="GO:0016567">
    <property type="term" value="P:protein ubiquitination"/>
    <property type="evidence" value="ECO:0007669"/>
    <property type="project" value="TreeGrafter"/>
</dbReference>
<evidence type="ECO:0000256" key="2">
    <source>
        <dbReference type="PROSITE-ProRule" id="PRU00104"/>
    </source>
</evidence>
<evidence type="ECO:0000256" key="1">
    <source>
        <dbReference type="ARBA" id="ARBA00022679"/>
    </source>
</evidence>
<dbReference type="OMA" id="FCVESVP"/>
<dbReference type="PANTHER" id="PTHR11254">
    <property type="entry name" value="HECT DOMAIN UBIQUITIN-PROTEIN LIGASE"/>
    <property type="match status" value="1"/>
</dbReference>
<dbReference type="PROSITE" id="PS50237">
    <property type="entry name" value="HECT"/>
    <property type="match status" value="1"/>
</dbReference>
<dbReference type="PANTHER" id="PTHR11254:SF440">
    <property type="entry name" value="E3 UBIQUITIN-PROTEIN LIGASE NEDD-4"/>
    <property type="match status" value="1"/>
</dbReference>
<feature type="active site" description="Glycyl thioester intermediate" evidence="2">
    <location>
        <position position="487"/>
    </location>
</feature>